<dbReference type="InterPro" id="IPR029071">
    <property type="entry name" value="Ubiquitin-like_domsf"/>
</dbReference>
<dbReference type="InterPro" id="IPR043581">
    <property type="entry name" value="Axin-like"/>
</dbReference>
<evidence type="ECO:0000313" key="5">
    <source>
        <dbReference type="EMBL" id="VEL15664.1"/>
    </source>
</evidence>
<dbReference type="SMART" id="SM00021">
    <property type="entry name" value="DAX"/>
    <property type="match status" value="1"/>
</dbReference>
<dbReference type="OrthoDB" id="10007451at2759"/>
<feature type="region of interest" description="Disordered" evidence="3">
    <location>
        <begin position="1"/>
        <end position="21"/>
    </location>
</feature>
<dbReference type="AlphaFoldDB" id="A0A3S5AG64"/>
<dbReference type="GO" id="GO:0032436">
    <property type="term" value="P:positive regulation of proteasomal ubiquitin-dependent protein catabolic process"/>
    <property type="evidence" value="ECO:0007669"/>
    <property type="project" value="TreeGrafter"/>
</dbReference>
<dbReference type="SUPFAM" id="SSF54236">
    <property type="entry name" value="Ubiquitin-like"/>
    <property type="match status" value="1"/>
</dbReference>
<organism evidence="5 6">
    <name type="scientific">Protopolystoma xenopodis</name>
    <dbReference type="NCBI Taxonomy" id="117903"/>
    <lineage>
        <taxon>Eukaryota</taxon>
        <taxon>Metazoa</taxon>
        <taxon>Spiralia</taxon>
        <taxon>Lophotrochozoa</taxon>
        <taxon>Platyhelminthes</taxon>
        <taxon>Monogenea</taxon>
        <taxon>Polyopisthocotylea</taxon>
        <taxon>Polystomatidea</taxon>
        <taxon>Polystomatidae</taxon>
        <taxon>Protopolystoma</taxon>
    </lineage>
</organism>
<dbReference type="GO" id="GO:0030877">
    <property type="term" value="C:beta-catenin destruction complex"/>
    <property type="evidence" value="ECO:0007669"/>
    <property type="project" value="TreeGrafter"/>
</dbReference>
<dbReference type="InterPro" id="IPR001158">
    <property type="entry name" value="DIX"/>
</dbReference>
<dbReference type="GO" id="GO:0019901">
    <property type="term" value="F:protein kinase binding"/>
    <property type="evidence" value="ECO:0007669"/>
    <property type="project" value="TreeGrafter"/>
</dbReference>
<dbReference type="Gene3D" id="2.40.240.130">
    <property type="match status" value="1"/>
</dbReference>
<dbReference type="PANTHER" id="PTHR46102">
    <property type="entry name" value="AXIN"/>
    <property type="match status" value="1"/>
</dbReference>
<dbReference type="GO" id="GO:0090090">
    <property type="term" value="P:negative regulation of canonical Wnt signaling pathway"/>
    <property type="evidence" value="ECO:0007669"/>
    <property type="project" value="InterPro"/>
</dbReference>
<dbReference type="GO" id="GO:0005634">
    <property type="term" value="C:nucleus"/>
    <property type="evidence" value="ECO:0007669"/>
    <property type="project" value="TreeGrafter"/>
</dbReference>
<gene>
    <name evidence="5" type="ORF">PXEA_LOCUS9104</name>
</gene>
<protein>
    <recommendedName>
        <fullName evidence="4">DIX domain-containing protein</fullName>
    </recommendedName>
</protein>
<feature type="domain" description="DIX" evidence="4">
    <location>
        <begin position="296"/>
        <end position="380"/>
    </location>
</feature>
<dbReference type="PANTHER" id="PTHR46102:SF2">
    <property type="entry name" value="AXIN"/>
    <property type="match status" value="1"/>
</dbReference>
<accession>A0A3S5AG64</accession>
<feature type="compositionally biased region" description="Polar residues" evidence="3">
    <location>
        <begin position="172"/>
        <end position="188"/>
    </location>
</feature>
<sequence length="380" mass="39095">MLGTAESKEAMPPSSFANCSNDNLNGIITTTTTTATKSVSQTQAEPNYLPISCLASPSTVLFSATGRHGRHHDGQTASGDAADMNDGSGGGGTFEAIGAGVSSMSTTDGNAHFPAGGNGVGVVVGYYLCDDPVPYRTIWMGPPATGATVSSSDTNSTSTSTTISTTSTSTSNLTPASQSSISATSGLSTHNPLESSLVSAAAHKHSTINSVAAFCGVSSLLHTANTCSSFSSLSTPSSFPSSINSSTSHFPISAYSRPNLSPCIPVSDTCSTPSEAGSEGKTKNSRFKASANQLEPEDLTGQSSSCDAAAPALLPPPQTCKDITLGQFKQLIAKKGSYRYFFKKPSDEFGTGVVHEEITQDDFVLPLWEGKIVARVEKAD</sequence>
<name>A0A3S5AG64_9PLAT</name>
<dbReference type="GO" id="GO:0048468">
    <property type="term" value="P:cell development"/>
    <property type="evidence" value="ECO:0007669"/>
    <property type="project" value="TreeGrafter"/>
</dbReference>
<comment type="caution">
    <text evidence="5">The sequence shown here is derived from an EMBL/GenBank/DDBJ whole genome shotgun (WGS) entry which is preliminary data.</text>
</comment>
<reference evidence="5" key="1">
    <citation type="submission" date="2018-11" db="EMBL/GenBank/DDBJ databases">
        <authorList>
            <consortium name="Pathogen Informatics"/>
        </authorList>
    </citation>
    <scope>NUCLEOTIDE SEQUENCE</scope>
</reference>
<evidence type="ECO:0000256" key="2">
    <source>
        <dbReference type="PROSITE-ProRule" id="PRU00069"/>
    </source>
</evidence>
<feature type="region of interest" description="Disordered" evidence="3">
    <location>
        <begin position="271"/>
        <end position="302"/>
    </location>
</feature>
<evidence type="ECO:0000313" key="6">
    <source>
        <dbReference type="Proteomes" id="UP000784294"/>
    </source>
</evidence>
<dbReference type="PROSITE" id="PS50841">
    <property type="entry name" value="DIX"/>
    <property type="match status" value="1"/>
</dbReference>
<keyword evidence="6" id="KW-1185">Reference proteome</keyword>
<dbReference type="Proteomes" id="UP000784294">
    <property type="component" value="Unassembled WGS sequence"/>
</dbReference>
<evidence type="ECO:0000256" key="3">
    <source>
        <dbReference type="SAM" id="MobiDB-lite"/>
    </source>
</evidence>
<feature type="region of interest" description="Disordered" evidence="3">
    <location>
        <begin position="66"/>
        <end position="94"/>
    </location>
</feature>
<evidence type="ECO:0000256" key="1">
    <source>
        <dbReference type="ARBA" id="ARBA00022687"/>
    </source>
</evidence>
<dbReference type="GO" id="GO:0016055">
    <property type="term" value="P:Wnt signaling pathway"/>
    <property type="evidence" value="ECO:0007669"/>
    <property type="project" value="UniProtKB-KW"/>
</dbReference>
<dbReference type="InterPro" id="IPR038207">
    <property type="entry name" value="DIX_dom_sf"/>
</dbReference>
<feature type="compositionally biased region" description="Low complexity" evidence="3">
    <location>
        <begin position="148"/>
        <end position="171"/>
    </location>
</feature>
<dbReference type="GO" id="GO:0008013">
    <property type="term" value="F:beta-catenin binding"/>
    <property type="evidence" value="ECO:0007669"/>
    <property type="project" value="TreeGrafter"/>
</dbReference>
<evidence type="ECO:0000259" key="4">
    <source>
        <dbReference type="PROSITE" id="PS50841"/>
    </source>
</evidence>
<dbReference type="EMBL" id="CAAALY010025393">
    <property type="protein sequence ID" value="VEL15664.1"/>
    <property type="molecule type" value="Genomic_DNA"/>
</dbReference>
<proteinExistence type="predicted"/>
<keyword evidence="1 2" id="KW-0879">Wnt signaling pathway</keyword>
<dbReference type="Pfam" id="PF00778">
    <property type="entry name" value="DIX"/>
    <property type="match status" value="1"/>
</dbReference>
<feature type="region of interest" description="Disordered" evidence="3">
    <location>
        <begin position="146"/>
        <end position="188"/>
    </location>
</feature>
<dbReference type="GO" id="GO:0031625">
    <property type="term" value="F:ubiquitin protein ligase binding"/>
    <property type="evidence" value="ECO:0007669"/>
    <property type="project" value="TreeGrafter"/>
</dbReference>
<dbReference type="GO" id="GO:0060090">
    <property type="term" value="F:molecular adaptor activity"/>
    <property type="evidence" value="ECO:0007669"/>
    <property type="project" value="TreeGrafter"/>
</dbReference>
<dbReference type="GO" id="GO:0005886">
    <property type="term" value="C:plasma membrane"/>
    <property type="evidence" value="ECO:0007669"/>
    <property type="project" value="TreeGrafter"/>
</dbReference>